<protein>
    <recommendedName>
        <fullName evidence="4">WAT1-related protein</fullName>
    </recommendedName>
</protein>
<proteinExistence type="predicted"/>
<evidence type="ECO:0000313" key="2">
    <source>
        <dbReference type="EMBL" id="KAK4271095.1"/>
    </source>
</evidence>
<sequence>MADVYVWDVVKGLKPAMLMVVLQMTYTGINVLYKLAVNDGMNLRVVIAYRYMFALFLLFLSLSSLKGIRDQR</sequence>
<keyword evidence="1" id="KW-0812">Transmembrane</keyword>
<evidence type="ECO:0008006" key="4">
    <source>
        <dbReference type="Google" id="ProtNLM"/>
    </source>
</evidence>
<reference evidence="2" key="1">
    <citation type="submission" date="2023-10" db="EMBL/GenBank/DDBJ databases">
        <title>Chromosome-level genome of the transformable northern wattle, Acacia crassicarpa.</title>
        <authorList>
            <person name="Massaro I."/>
            <person name="Sinha N.R."/>
            <person name="Poethig S."/>
            <person name="Leichty A.R."/>
        </authorList>
    </citation>
    <scope>NUCLEOTIDE SEQUENCE</scope>
    <source>
        <strain evidence="2">Acra3RX</strain>
        <tissue evidence="2">Leaf</tissue>
    </source>
</reference>
<name>A0AAE1JIG4_9FABA</name>
<evidence type="ECO:0000256" key="1">
    <source>
        <dbReference type="SAM" id="Phobius"/>
    </source>
</evidence>
<dbReference type="EMBL" id="JAWXYG010000005">
    <property type="protein sequence ID" value="KAK4271095.1"/>
    <property type="molecule type" value="Genomic_DNA"/>
</dbReference>
<organism evidence="2 3">
    <name type="scientific">Acacia crassicarpa</name>
    <name type="common">northern wattle</name>
    <dbReference type="NCBI Taxonomy" id="499986"/>
    <lineage>
        <taxon>Eukaryota</taxon>
        <taxon>Viridiplantae</taxon>
        <taxon>Streptophyta</taxon>
        <taxon>Embryophyta</taxon>
        <taxon>Tracheophyta</taxon>
        <taxon>Spermatophyta</taxon>
        <taxon>Magnoliopsida</taxon>
        <taxon>eudicotyledons</taxon>
        <taxon>Gunneridae</taxon>
        <taxon>Pentapetalae</taxon>
        <taxon>rosids</taxon>
        <taxon>fabids</taxon>
        <taxon>Fabales</taxon>
        <taxon>Fabaceae</taxon>
        <taxon>Caesalpinioideae</taxon>
        <taxon>mimosoid clade</taxon>
        <taxon>Acacieae</taxon>
        <taxon>Acacia</taxon>
    </lineage>
</organism>
<keyword evidence="1" id="KW-1133">Transmembrane helix</keyword>
<evidence type="ECO:0000313" key="3">
    <source>
        <dbReference type="Proteomes" id="UP001293593"/>
    </source>
</evidence>
<keyword evidence="1" id="KW-0472">Membrane</keyword>
<dbReference type="AlphaFoldDB" id="A0AAE1JIG4"/>
<gene>
    <name evidence="2" type="ORF">QN277_019836</name>
</gene>
<accession>A0AAE1JIG4</accession>
<feature type="transmembrane region" description="Helical" evidence="1">
    <location>
        <begin position="48"/>
        <end position="68"/>
    </location>
</feature>
<dbReference type="Proteomes" id="UP001293593">
    <property type="component" value="Unassembled WGS sequence"/>
</dbReference>
<feature type="transmembrane region" description="Helical" evidence="1">
    <location>
        <begin position="16"/>
        <end position="36"/>
    </location>
</feature>
<comment type="caution">
    <text evidence="2">The sequence shown here is derived from an EMBL/GenBank/DDBJ whole genome shotgun (WGS) entry which is preliminary data.</text>
</comment>
<keyword evidence="3" id="KW-1185">Reference proteome</keyword>